<comment type="similarity">
    <text evidence="1">In the N-terminal section; belongs to the ubiquitin family.</text>
</comment>
<dbReference type="Gene3D" id="6.20.50.150">
    <property type="match status" value="1"/>
</dbReference>
<dbReference type="SUPFAM" id="SSF54236">
    <property type="entry name" value="Ubiquitin-like"/>
    <property type="match status" value="1"/>
</dbReference>
<dbReference type="Pfam" id="PF01599">
    <property type="entry name" value="Ribosomal_S27"/>
    <property type="match status" value="1"/>
</dbReference>
<keyword evidence="5" id="KW-0689">Ribosomal protein</keyword>
<evidence type="ECO:0000256" key="2">
    <source>
        <dbReference type="ARBA" id="ARBA00009891"/>
    </source>
</evidence>
<dbReference type="SMART" id="SM00213">
    <property type="entry name" value="UBQ"/>
    <property type="match status" value="1"/>
</dbReference>
<feature type="compositionally biased region" description="Basic and acidic residues" evidence="7">
    <location>
        <begin position="150"/>
        <end position="172"/>
    </location>
</feature>
<dbReference type="InterPro" id="IPR029071">
    <property type="entry name" value="Ubiquitin-like_domsf"/>
</dbReference>
<dbReference type="EMBL" id="HBFN01034341">
    <property type="protein sequence ID" value="CAD8806228.1"/>
    <property type="molecule type" value="Transcribed_RNA"/>
</dbReference>
<sequence>MQIFVRTLGGSTITLPREGTVEDVKSAISEREGIPAAEQRLLIAGHQLEDGELVEELPEECTLHLSLALLGAGKKRKKKTYTKPKKIKGKHKKVKLAVLKYYRVDQASGKVTRLRKECPSDQCGAGIFMAMHFNRHYCGKCGLTYMLENPGKDPNADKNKKTKEAVVEEKAAPAKGGKKKK</sequence>
<evidence type="ECO:0000256" key="6">
    <source>
        <dbReference type="ARBA" id="ARBA00023274"/>
    </source>
</evidence>
<evidence type="ECO:0000256" key="5">
    <source>
        <dbReference type="ARBA" id="ARBA00022980"/>
    </source>
</evidence>
<feature type="domain" description="Ubiquitin-like" evidence="8">
    <location>
        <begin position="1"/>
        <end position="57"/>
    </location>
</feature>
<dbReference type="SUPFAM" id="SSF57829">
    <property type="entry name" value="Zn-binding ribosomal proteins"/>
    <property type="match status" value="1"/>
</dbReference>
<dbReference type="Gene3D" id="3.10.20.90">
    <property type="entry name" value="Phosphatidylinositol 3-kinase Catalytic Subunit, Chain A, domain 1"/>
    <property type="match status" value="1"/>
</dbReference>
<dbReference type="InterPro" id="IPR011332">
    <property type="entry name" value="Ribosomal_zn-bd"/>
</dbReference>
<keyword evidence="3" id="KW-1017">Isopeptide bond</keyword>
<dbReference type="InterPro" id="IPR019954">
    <property type="entry name" value="Ubiquitin_CS"/>
</dbReference>
<protein>
    <recommendedName>
        <fullName evidence="8">Ubiquitin-like domain-containing protein</fullName>
    </recommendedName>
</protein>
<dbReference type="AlphaFoldDB" id="A0A7S0Z2Z2"/>
<reference evidence="9" key="1">
    <citation type="submission" date="2021-01" db="EMBL/GenBank/DDBJ databases">
        <authorList>
            <person name="Corre E."/>
            <person name="Pelletier E."/>
            <person name="Niang G."/>
            <person name="Scheremetjew M."/>
            <person name="Finn R."/>
            <person name="Kale V."/>
            <person name="Holt S."/>
            <person name="Cochrane G."/>
            <person name="Meng A."/>
            <person name="Brown T."/>
            <person name="Cohen L."/>
        </authorList>
    </citation>
    <scope>NUCLEOTIDE SEQUENCE</scope>
    <source>
        <strain evidence="9">CCMP443</strain>
    </source>
</reference>
<dbReference type="PROSITE" id="PS00299">
    <property type="entry name" value="UBIQUITIN_1"/>
    <property type="match status" value="1"/>
</dbReference>
<name>A0A7S0Z2Z2_9CRYP</name>
<proteinExistence type="inferred from homology"/>
<keyword evidence="6" id="KW-0687">Ribonucleoprotein</keyword>
<organism evidence="9">
    <name type="scientific">Hemiselmis tepida</name>
    <dbReference type="NCBI Taxonomy" id="464990"/>
    <lineage>
        <taxon>Eukaryota</taxon>
        <taxon>Cryptophyceae</taxon>
        <taxon>Cryptomonadales</taxon>
        <taxon>Hemiselmidaceae</taxon>
        <taxon>Hemiselmis</taxon>
    </lineage>
</organism>
<dbReference type="InterPro" id="IPR038582">
    <property type="entry name" value="Ribosomal_eS31_euk-type_sf"/>
</dbReference>
<dbReference type="InterPro" id="IPR000626">
    <property type="entry name" value="Ubiquitin-like_dom"/>
</dbReference>
<evidence type="ECO:0000256" key="3">
    <source>
        <dbReference type="ARBA" id="ARBA00022499"/>
    </source>
</evidence>
<accession>A0A7S0Z2Z2</accession>
<evidence type="ECO:0000259" key="8">
    <source>
        <dbReference type="PROSITE" id="PS50053"/>
    </source>
</evidence>
<dbReference type="InterPro" id="IPR019956">
    <property type="entry name" value="Ubiquitin_dom"/>
</dbReference>
<dbReference type="PROSITE" id="PS50053">
    <property type="entry name" value="UBIQUITIN_2"/>
    <property type="match status" value="1"/>
</dbReference>
<dbReference type="GO" id="GO:0006412">
    <property type="term" value="P:translation"/>
    <property type="evidence" value="ECO:0007669"/>
    <property type="project" value="InterPro"/>
</dbReference>
<keyword evidence="4" id="KW-0862">Zinc</keyword>
<evidence type="ECO:0000313" key="9">
    <source>
        <dbReference type="EMBL" id="CAD8806228.1"/>
    </source>
</evidence>
<dbReference type="GO" id="GO:0003735">
    <property type="term" value="F:structural constituent of ribosome"/>
    <property type="evidence" value="ECO:0007669"/>
    <property type="project" value="InterPro"/>
</dbReference>
<evidence type="ECO:0000256" key="1">
    <source>
        <dbReference type="ARBA" id="ARBA00008373"/>
    </source>
</evidence>
<dbReference type="InterPro" id="IPR002906">
    <property type="entry name" value="Ribosomal_eS31"/>
</dbReference>
<dbReference type="SMART" id="SM01402">
    <property type="entry name" value="Ribosomal_S27"/>
    <property type="match status" value="1"/>
</dbReference>
<evidence type="ECO:0000256" key="4">
    <source>
        <dbReference type="ARBA" id="ARBA00022833"/>
    </source>
</evidence>
<gene>
    <name evidence="9" type="ORF">HTEP1355_LOCUS19907</name>
</gene>
<dbReference type="GO" id="GO:1990904">
    <property type="term" value="C:ribonucleoprotein complex"/>
    <property type="evidence" value="ECO:0007669"/>
    <property type="project" value="UniProtKB-KW"/>
</dbReference>
<feature type="region of interest" description="Disordered" evidence="7">
    <location>
        <begin position="149"/>
        <end position="181"/>
    </location>
</feature>
<dbReference type="InterPro" id="IPR050158">
    <property type="entry name" value="Ubiquitin_ubiquitin-like"/>
</dbReference>
<comment type="similarity">
    <text evidence="2">In the C-terminal section; belongs to the eukaryotic ribosomal protein eS31 family.</text>
</comment>
<dbReference type="GO" id="GO:0005840">
    <property type="term" value="C:ribosome"/>
    <property type="evidence" value="ECO:0007669"/>
    <property type="project" value="UniProtKB-KW"/>
</dbReference>
<dbReference type="PRINTS" id="PR00348">
    <property type="entry name" value="UBIQUITIN"/>
</dbReference>
<evidence type="ECO:0000256" key="7">
    <source>
        <dbReference type="SAM" id="MobiDB-lite"/>
    </source>
</evidence>
<dbReference type="Pfam" id="PF00240">
    <property type="entry name" value="ubiquitin"/>
    <property type="match status" value="1"/>
</dbReference>
<dbReference type="PANTHER" id="PTHR10666">
    <property type="entry name" value="UBIQUITIN"/>
    <property type="match status" value="1"/>
</dbReference>